<dbReference type="InterPro" id="IPR027469">
    <property type="entry name" value="Cation_efflux_TMD_sf"/>
</dbReference>
<evidence type="ECO:0000256" key="1">
    <source>
        <dbReference type="ARBA" id="ARBA00004146"/>
    </source>
</evidence>
<dbReference type="Pfam" id="PF01545">
    <property type="entry name" value="Cation_efflux"/>
    <property type="match status" value="1"/>
</dbReference>
<feature type="domain" description="Cation efflux protein transmembrane" evidence="12">
    <location>
        <begin position="53"/>
        <end position="231"/>
    </location>
</feature>
<organism evidence="13">
    <name type="scientific">Mucochytrium quahogii</name>
    <dbReference type="NCBI Taxonomy" id="96639"/>
    <lineage>
        <taxon>Eukaryota</taxon>
        <taxon>Sar</taxon>
        <taxon>Stramenopiles</taxon>
        <taxon>Bigyra</taxon>
        <taxon>Labyrinthulomycetes</taxon>
        <taxon>Thraustochytrida</taxon>
        <taxon>Thraustochytriidae</taxon>
        <taxon>Mucochytrium</taxon>
    </lineage>
</organism>
<keyword evidence="8" id="KW-0770">Synapse</keyword>
<keyword evidence="5" id="KW-0967">Endosome</keyword>
<feature type="transmembrane region" description="Helical" evidence="11">
    <location>
        <begin position="78"/>
        <end position="97"/>
    </location>
</feature>
<keyword evidence="10" id="KW-0968">Cytoplasmic vesicle</keyword>
<keyword evidence="7 11" id="KW-1133">Transmembrane helix</keyword>
<accession>A0A7S2SED6</accession>
<protein>
    <recommendedName>
        <fullName evidence="12">Cation efflux protein transmembrane domain-containing protein</fullName>
    </recommendedName>
</protein>
<keyword evidence="9 11" id="KW-0472">Membrane</keyword>
<proteinExistence type="inferred from homology"/>
<evidence type="ECO:0000256" key="4">
    <source>
        <dbReference type="ARBA" id="ARBA00022692"/>
    </source>
</evidence>
<dbReference type="AlphaFoldDB" id="A0A7S2SED6"/>
<evidence type="ECO:0000256" key="5">
    <source>
        <dbReference type="ARBA" id="ARBA00022753"/>
    </source>
</evidence>
<dbReference type="InterPro" id="IPR058533">
    <property type="entry name" value="Cation_efflux_TM"/>
</dbReference>
<dbReference type="PANTHER" id="PTHR31937">
    <property type="entry name" value="TRANSMEMBRANE PROTEIN 163"/>
    <property type="match status" value="1"/>
</dbReference>
<gene>
    <name evidence="13" type="ORF">QSP1433_LOCUS13274</name>
</gene>
<evidence type="ECO:0000256" key="11">
    <source>
        <dbReference type="SAM" id="Phobius"/>
    </source>
</evidence>
<evidence type="ECO:0000256" key="9">
    <source>
        <dbReference type="ARBA" id="ARBA00023136"/>
    </source>
</evidence>
<reference evidence="13" key="1">
    <citation type="submission" date="2021-01" db="EMBL/GenBank/DDBJ databases">
        <authorList>
            <person name="Corre E."/>
            <person name="Pelletier E."/>
            <person name="Niang G."/>
            <person name="Scheremetjew M."/>
            <person name="Finn R."/>
            <person name="Kale V."/>
            <person name="Holt S."/>
            <person name="Cochrane G."/>
            <person name="Meng A."/>
            <person name="Brown T."/>
            <person name="Cohen L."/>
        </authorList>
    </citation>
    <scope>NUCLEOTIDE SEQUENCE</scope>
    <source>
        <strain evidence="13">NY070348D</strain>
    </source>
</reference>
<evidence type="ECO:0000256" key="8">
    <source>
        <dbReference type="ARBA" id="ARBA00023018"/>
    </source>
</evidence>
<comment type="similarity">
    <text evidence="3">Belongs to the TMEM163 family.</text>
</comment>
<feature type="transmembrane region" description="Helical" evidence="11">
    <location>
        <begin position="180"/>
        <end position="205"/>
    </location>
</feature>
<evidence type="ECO:0000256" key="7">
    <source>
        <dbReference type="ARBA" id="ARBA00022989"/>
    </source>
</evidence>
<evidence type="ECO:0000256" key="3">
    <source>
        <dbReference type="ARBA" id="ARBA00008731"/>
    </source>
</evidence>
<evidence type="ECO:0000313" key="13">
    <source>
        <dbReference type="EMBL" id="CAD9697626.1"/>
    </source>
</evidence>
<dbReference type="InterPro" id="IPR026765">
    <property type="entry name" value="Tmem163"/>
</dbReference>
<sequence length="277" mass="30890">MLSNNHGQRRGVGNDEGLIGVEGKGSFCQKFKNVFVLDRWKYPTSAEARTISWISIFFTLITGIVGMIVAIAGESAAMLAFSLEGLVDVLSSVVLLWRFNGRPEDDEFMESRESRASAAIGICFIILAFSVSIVAVVHLTLHQEPRDTSELLALTIPSGFVLLILGLLKLHISRTIKSKALYRDGVVTLVSCLQSAGVIFGIAMYRINASVWYFDSVFALFISAFLFVYGVYVVNQYHWTRRSFWSGAEEEERRSGSESIQVEEYGIDMKPIDMDMI</sequence>
<keyword evidence="4 11" id="KW-0812">Transmembrane</keyword>
<evidence type="ECO:0000256" key="10">
    <source>
        <dbReference type="ARBA" id="ARBA00023329"/>
    </source>
</evidence>
<name>A0A7S2SED6_9STRA</name>
<dbReference type="PANTHER" id="PTHR31937:SF2">
    <property type="entry name" value="TRANSMEMBRANE PROTEIN 163"/>
    <property type="match status" value="1"/>
</dbReference>
<feature type="transmembrane region" description="Helical" evidence="11">
    <location>
        <begin position="211"/>
        <end position="234"/>
    </location>
</feature>
<feature type="transmembrane region" description="Helical" evidence="11">
    <location>
        <begin position="118"/>
        <end position="139"/>
    </location>
</feature>
<evidence type="ECO:0000256" key="2">
    <source>
        <dbReference type="ARBA" id="ARBA00004644"/>
    </source>
</evidence>
<dbReference type="SUPFAM" id="SSF161111">
    <property type="entry name" value="Cation efflux protein transmembrane domain-like"/>
    <property type="match status" value="1"/>
</dbReference>
<dbReference type="EMBL" id="HBHK01020874">
    <property type="protein sequence ID" value="CAD9697626.1"/>
    <property type="molecule type" value="Transcribed_RNA"/>
</dbReference>
<dbReference type="GO" id="GO:0031901">
    <property type="term" value="C:early endosome membrane"/>
    <property type="evidence" value="ECO:0007669"/>
    <property type="project" value="UniProtKB-SubCell"/>
</dbReference>
<comment type="subcellular location">
    <subcellularLocation>
        <location evidence="2">Cytoplasmic vesicle</location>
        <location evidence="2">Secretory vesicle</location>
        <location evidence="2">Synaptic vesicle membrane</location>
        <topology evidence="2">Multi-pass membrane protein</topology>
    </subcellularLocation>
    <subcellularLocation>
        <location evidence="1">Early endosome membrane</location>
    </subcellularLocation>
</comment>
<feature type="transmembrane region" description="Helical" evidence="11">
    <location>
        <begin position="51"/>
        <end position="72"/>
    </location>
</feature>
<feature type="transmembrane region" description="Helical" evidence="11">
    <location>
        <begin position="151"/>
        <end position="168"/>
    </location>
</feature>
<keyword evidence="6" id="KW-0862">Zinc</keyword>
<dbReference type="GO" id="GO:0008324">
    <property type="term" value="F:monoatomic cation transmembrane transporter activity"/>
    <property type="evidence" value="ECO:0007669"/>
    <property type="project" value="InterPro"/>
</dbReference>
<evidence type="ECO:0000256" key="6">
    <source>
        <dbReference type="ARBA" id="ARBA00022833"/>
    </source>
</evidence>
<dbReference type="Gene3D" id="1.20.1510.10">
    <property type="entry name" value="Cation efflux protein transmembrane domain"/>
    <property type="match status" value="1"/>
</dbReference>
<evidence type="ECO:0000259" key="12">
    <source>
        <dbReference type="Pfam" id="PF01545"/>
    </source>
</evidence>